<feature type="region of interest" description="Disordered" evidence="1">
    <location>
        <begin position="25"/>
        <end position="54"/>
    </location>
</feature>
<evidence type="ECO:0000313" key="3">
    <source>
        <dbReference type="Proteomes" id="UP001213000"/>
    </source>
</evidence>
<dbReference type="Proteomes" id="UP001213000">
    <property type="component" value="Unassembled WGS sequence"/>
</dbReference>
<reference evidence="2" key="1">
    <citation type="submission" date="2022-07" db="EMBL/GenBank/DDBJ databases">
        <title>Genome Sequence of Leucocoprinus birnbaumii.</title>
        <authorList>
            <person name="Buettner E."/>
        </authorList>
    </citation>
    <scope>NUCLEOTIDE SEQUENCE</scope>
    <source>
        <strain evidence="2">VT141</strain>
    </source>
</reference>
<evidence type="ECO:0000256" key="1">
    <source>
        <dbReference type="SAM" id="MobiDB-lite"/>
    </source>
</evidence>
<organism evidence="2 3">
    <name type="scientific">Leucocoprinus birnbaumii</name>
    <dbReference type="NCBI Taxonomy" id="56174"/>
    <lineage>
        <taxon>Eukaryota</taxon>
        <taxon>Fungi</taxon>
        <taxon>Dikarya</taxon>
        <taxon>Basidiomycota</taxon>
        <taxon>Agaricomycotina</taxon>
        <taxon>Agaricomycetes</taxon>
        <taxon>Agaricomycetidae</taxon>
        <taxon>Agaricales</taxon>
        <taxon>Agaricineae</taxon>
        <taxon>Agaricaceae</taxon>
        <taxon>Leucocoprinus</taxon>
    </lineage>
</organism>
<feature type="region of interest" description="Disordered" evidence="1">
    <location>
        <begin position="66"/>
        <end position="85"/>
    </location>
</feature>
<feature type="compositionally biased region" description="Polar residues" evidence="1">
    <location>
        <begin position="69"/>
        <end position="85"/>
    </location>
</feature>
<keyword evidence="3" id="KW-1185">Reference proteome</keyword>
<protein>
    <submittedName>
        <fullName evidence="2">Uncharacterized protein</fullName>
    </submittedName>
</protein>
<gene>
    <name evidence="2" type="ORF">NP233_g11216</name>
</gene>
<accession>A0AAD5YLH2</accession>
<sequence length="226" mass="25544">MHMGIRGQRNVLYMIRFCLRAPMPKGTKEGEREGESHHGAGAKVPSSSTSEIPTRRKWIAEHFDPLSPECSSPTTTHHKPQASSRTMTIQVFSPSLSFRQSSLQVRVALWLLQIPDSEVMTPFIRPSPTHHPRADVEEQVKGELGALLPHSSNNSARILECAYEYCKALRRIGWAKALHTGPFFKAQYSVARASHLQEPDTYCNRRRRLNINLSGRPLRPPWATNT</sequence>
<name>A0AAD5YLH2_9AGAR</name>
<comment type="caution">
    <text evidence="2">The sequence shown here is derived from an EMBL/GenBank/DDBJ whole genome shotgun (WGS) entry which is preliminary data.</text>
</comment>
<dbReference type="EMBL" id="JANIEX010001289">
    <property type="protein sequence ID" value="KAJ3559634.1"/>
    <property type="molecule type" value="Genomic_DNA"/>
</dbReference>
<proteinExistence type="predicted"/>
<feature type="compositionally biased region" description="Basic and acidic residues" evidence="1">
    <location>
        <begin position="26"/>
        <end position="38"/>
    </location>
</feature>
<evidence type="ECO:0000313" key="2">
    <source>
        <dbReference type="EMBL" id="KAJ3559634.1"/>
    </source>
</evidence>
<dbReference type="AlphaFoldDB" id="A0AAD5YLH2"/>